<dbReference type="SUPFAM" id="SSF101386">
    <property type="entry name" value="all-alpha NTP pyrophosphatases"/>
    <property type="match status" value="1"/>
</dbReference>
<evidence type="ECO:0000313" key="1">
    <source>
        <dbReference type="EMBL" id="MDA0138550.1"/>
    </source>
</evidence>
<sequence length="112" mass="12582">MDLTEATATAHRVRSLYHQIEERFEGSPWTVKDDMLGLVNDVGTLSRLVMATEGRWAPEGDLPELLRGKLAECLWWVLDLADRLDVDITEAYTTTLTGIEHNLNASIARLDS</sequence>
<reference evidence="1" key="1">
    <citation type="submission" date="2022-10" db="EMBL/GenBank/DDBJ databases">
        <title>The WGS of Solirubrobacter sp. CPCC 204708.</title>
        <authorList>
            <person name="Jiang Z."/>
        </authorList>
    </citation>
    <scope>NUCLEOTIDE SEQUENCE</scope>
    <source>
        <strain evidence="1">CPCC 204708</strain>
    </source>
</reference>
<comment type="caution">
    <text evidence="1">The sequence shown here is derived from an EMBL/GenBank/DDBJ whole genome shotgun (WGS) entry which is preliminary data.</text>
</comment>
<keyword evidence="2" id="KW-1185">Reference proteome</keyword>
<dbReference type="Proteomes" id="UP001147700">
    <property type="component" value="Unassembled WGS sequence"/>
</dbReference>
<proteinExistence type="predicted"/>
<gene>
    <name evidence="1" type="ORF">OJ962_13690</name>
</gene>
<accession>A0ABT4RJV3</accession>
<dbReference type="Gene3D" id="1.10.287.1080">
    <property type="entry name" value="MazG-like"/>
    <property type="match status" value="1"/>
</dbReference>
<evidence type="ECO:0008006" key="3">
    <source>
        <dbReference type="Google" id="ProtNLM"/>
    </source>
</evidence>
<name>A0ABT4RJV3_9ACTN</name>
<dbReference type="RefSeq" id="WP_202958558.1">
    <property type="nucleotide sequence ID" value="NZ_JAPCID010000016.1"/>
</dbReference>
<evidence type="ECO:0000313" key="2">
    <source>
        <dbReference type="Proteomes" id="UP001147700"/>
    </source>
</evidence>
<dbReference type="EMBL" id="JAPCID010000016">
    <property type="protein sequence ID" value="MDA0138550.1"/>
    <property type="molecule type" value="Genomic_DNA"/>
</dbReference>
<organism evidence="1 2">
    <name type="scientific">Solirubrobacter deserti</name>
    <dbReference type="NCBI Taxonomy" id="2282478"/>
    <lineage>
        <taxon>Bacteria</taxon>
        <taxon>Bacillati</taxon>
        <taxon>Actinomycetota</taxon>
        <taxon>Thermoleophilia</taxon>
        <taxon>Solirubrobacterales</taxon>
        <taxon>Solirubrobacteraceae</taxon>
        <taxon>Solirubrobacter</taxon>
    </lineage>
</organism>
<protein>
    <recommendedName>
        <fullName evidence="3">MazG-like protein</fullName>
    </recommendedName>
</protein>